<dbReference type="Gene3D" id="3.40.190.150">
    <property type="entry name" value="Bordetella uptake gene, domain 1"/>
    <property type="match status" value="1"/>
</dbReference>
<dbReference type="PANTHER" id="PTHR42928:SF5">
    <property type="entry name" value="BLR1237 PROTEIN"/>
    <property type="match status" value="1"/>
</dbReference>
<dbReference type="InterPro" id="IPR042100">
    <property type="entry name" value="Bug_dom1"/>
</dbReference>
<evidence type="ECO:0000256" key="2">
    <source>
        <dbReference type="SAM" id="SignalP"/>
    </source>
</evidence>
<sequence>MPNLVPSRRAVLSGLACAALAGVAAAQPARWPNRTIRFIVPFAPGGPVEVPARFIADHLAPRLGQPVIVEARPGAGGALGIQLVAQSTDQHSLVFTTGSVAILPSLQKNPGYDPFRDLTPVSVISESAMAINVRRESPIRDLDDLLARARAAPGRITYGSSGVGTTTHLLGELLKVRAQIDLLHVPFRGTGQGLGALYAGDVDLLLTDASVPIPHIRDGRMRSLAVSSAEPTAALPGVPAVASAVPGFSMVLWFALLGPANLPREAVERLTREMAPLRDGSALAQRLEAAGGKLLLTGPEELADRLRREVPLWRQVAEAAGIRPEE</sequence>
<evidence type="ECO:0000256" key="1">
    <source>
        <dbReference type="ARBA" id="ARBA00006987"/>
    </source>
</evidence>
<dbReference type="PIRSF" id="PIRSF017082">
    <property type="entry name" value="YflP"/>
    <property type="match status" value="1"/>
</dbReference>
<accession>A0ABS5EXN6</accession>
<dbReference type="InterPro" id="IPR006311">
    <property type="entry name" value="TAT_signal"/>
</dbReference>
<dbReference type="RefSeq" id="WP_211852735.1">
    <property type="nucleotide sequence ID" value="NZ_JAAGBB010000012.1"/>
</dbReference>
<keyword evidence="4" id="KW-1185">Reference proteome</keyword>
<reference evidence="4" key="1">
    <citation type="journal article" date="2021" name="Syst. Appl. Microbiol.">
        <title>Roseomonas hellenica sp. nov., isolated from roots of wild-growing Alkanna tinctoria.</title>
        <authorList>
            <person name="Rat A."/>
            <person name="Naranjo H.D."/>
            <person name="Lebbe L."/>
            <person name="Cnockaert M."/>
            <person name="Krigas N."/>
            <person name="Grigoriadou K."/>
            <person name="Maloupa E."/>
            <person name="Willems A."/>
        </authorList>
    </citation>
    <scope>NUCLEOTIDE SEQUENCE [LARGE SCALE GENOMIC DNA]</scope>
    <source>
        <strain evidence="4">LMG 31523</strain>
    </source>
</reference>
<comment type="similarity">
    <text evidence="1">Belongs to the UPF0065 (bug) family.</text>
</comment>
<dbReference type="SUPFAM" id="SSF53850">
    <property type="entry name" value="Periplasmic binding protein-like II"/>
    <property type="match status" value="1"/>
</dbReference>
<comment type="caution">
    <text evidence="3">The sequence shown here is derived from an EMBL/GenBank/DDBJ whole genome shotgun (WGS) entry which is preliminary data.</text>
</comment>
<feature type="chain" id="PRO_5045757144" evidence="2">
    <location>
        <begin position="19"/>
        <end position="326"/>
    </location>
</feature>
<evidence type="ECO:0000313" key="4">
    <source>
        <dbReference type="Proteomes" id="UP001196870"/>
    </source>
</evidence>
<organism evidence="3 4">
    <name type="scientific">Plastoroseomonas hellenica</name>
    <dbReference type="NCBI Taxonomy" id="2687306"/>
    <lineage>
        <taxon>Bacteria</taxon>
        <taxon>Pseudomonadati</taxon>
        <taxon>Pseudomonadota</taxon>
        <taxon>Alphaproteobacteria</taxon>
        <taxon>Acetobacterales</taxon>
        <taxon>Acetobacteraceae</taxon>
        <taxon>Plastoroseomonas</taxon>
    </lineage>
</organism>
<gene>
    <name evidence="3" type="ORF">GXW71_11975</name>
</gene>
<proteinExistence type="inferred from homology"/>
<dbReference type="PANTHER" id="PTHR42928">
    <property type="entry name" value="TRICARBOXYLATE-BINDING PROTEIN"/>
    <property type="match status" value="1"/>
</dbReference>
<dbReference type="Pfam" id="PF03401">
    <property type="entry name" value="TctC"/>
    <property type="match status" value="1"/>
</dbReference>
<dbReference type="InterPro" id="IPR005064">
    <property type="entry name" value="BUG"/>
</dbReference>
<feature type="signal peptide" evidence="2">
    <location>
        <begin position="1"/>
        <end position="18"/>
    </location>
</feature>
<protein>
    <submittedName>
        <fullName evidence="3">Tripartite tricarboxylate transporter substrate binding protein</fullName>
    </submittedName>
</protein>
<keyword evidence="2" id="KW-0732">Signal</keyword>
<dbReference type="Gene3D" id="3.40.190.10">
    <property type="entry name" value="Periplasmic binding protein-like II"/>
    <property type="match status" value="1"/>
</dbReference>
<name>A0ABS5EXN6_9PROT</name>
<dbReference type="PROSITE" id="PS51318">
    <property type="entry name" value="TAT"/>
    <property type="match status" value="1"/>
</dbReference>
<dbReference type="EMBL" id="JAAGBB010000012">
    <property type="protein sequence ID" value="MBR0665072.1"/>
    <property type="molecule type" value="Genomic_DNA"/>
</dbReference>
<dbReference type="Proteomes" id="UP001196870">
    <property type="component" value="Unassembled WGS sequence"/>
</dbReference>
<evidence type="ECO:0000313" key="3">
    <source>
        <dbReference type="EMBL" id="MBR0665072.1"/>
    </source>
</evidence>